<keyword evidence="2" id="KW-0902">Two-component regulatory system</keyword>
<dbReference type="SMART" id="SM00850">
    <property type="entry name" value="LytTR"/>
    <property type="match status" value="1"/>
</dbReference>
<reference evidence="8 9" key="1">
    <citation type="submission" date="2018-09" db="EMBL/GenBank/DDBJ databases">
        <title>Genomic Encyclopedia of Type Strains, Phase III (KMG-III): the genomes of soil and plant-associated and newly described type strains.</title>
        <authorList>
            <person name="Whitman W."/>
        </authorList>
    </citation>
    <scope>NUCLEOTIDE SEQUENCE [LARGE SCALE GENOMIC DNA]</scope>
    <source>
        <strain evidence="8 9">CECT 7938</strain>
    </source>
</reference>
<dbReference type="SMART" id="SM00448">
    <property type="entry name" value="REC"/>
    <property type="match status" value="1"/>
</dbReference>
<organism evidence="8 9">
    <name type="scientific">Sphingobacterium detergens</name>
    <dbReference type="NCBI Taxonomy" id="1145106"/>
    <lineage>
        <taxon>Bacteria</taxon>
        <taxon>Pseudomonadati</taxon>
        <taxon>Bacteroidota</taxon>
        <taxon>Sphingobacteriia</taxon>
        <taxon>Sphingobacteriales</taxon>
        <taxon>Sphingobacteriaceae</taxon>
        <taxon>Sphingobacterium</taxon>
    </lineage>
</organism>
<dbReference type="Gene3D" id="2.40.50.1020">
    <property type="entry name" value="LytTr DNA-binding domain"/>
    <property type="match status" value="1"/>
</dbReference>
<gene>
    <name evidence="8" type="ORF">DFQ12_2659</name>
</gene>
<name>A0A420B6X3_SPHD1</name>
<dbReference type="InterPro" id="IPR001789">
    <property type="entry name" value="Sig_transdc_resp-reg_receiver"/>
</dbReference>
<keyword evidence="1" id="KW-0963">Cytoplasm</keyword>
<dbReference type="InterPro" id="IPR046947">
    <property type="entry name" value="LytR-like"/>
</dbReference>
<dbReference type="SUPFAM" id="SSF52172">
    <property type="entry name" value="CheY-like"/>
    <property type="match status" value="1"/>
</dbReference>
<feature type="domain" description="HTH LytTR-type" evidence="7">
    <location>
        <begin position="131"/>
        <end position="200"/>
    </location>
</feature>
<evidence type="ECO:0000259" key="7">
    <source>
        <dbReference type="PROSITE" id="PS50930"/>
    </source>
</evidence>
<keyword evidence="9" id="KW-1185">Reference proteome</keyword>
<dbReference type="PROSITE" id="PS50930">
    <property type="entry name" value="HTH_LYTTR"/>
    <property type="match status" value="1"/>
</dbReference>
<evidence type="ECO:0000256" key="1">
    <source>
        <dbReference type="ARBA" id="ARBA00022490"/>
    </source>
</evidence>
<dbReference type="Proteomes" id="UP000286246">
    <property type="component" value="Unassembled WGS sequence"/>
</dbReference>
<dbReference type="Pfam" id="PF04397">
    <property type="entry name" value="LytTR"/>
    <property type="match status" value="1"/>
</dbReference>
<dbReference type="GO" id="GO:0000156">
    <property type="term" value="F:phosphorelay response regulator activity"/>
    <property type="evidence" value="ECO:0007669"/>
    <property type="project" value="InterPro"/>
</dbReference>
<comment type="caution">
    <text evidence="8">The sequence shown here is derived from an EMBL/GenBank/DDBJ whole genome shotgun (WGS) entry which is preliminary data.</text>
</comment>
<dbReference type="InterPro" id="IPR007492">
    <property type="entry name" value="LytTR_DNA-bd_dom"/>
</dbReference>
<evidence type="ECO:0000256" key="2">
    <source>
        <dbReference type="ARBA" id="ARBA00023012"/>
    </source>
</evidence>
<dbReference type="PANTHER" id="PTHR37299">
    <property type="entry name" value="TRANSCRIPTIONAL REGULATOR-RELATED"/>
    <property type="match status" value="1"/>
</dbReference>
<evidence type="ECO:0000256" key="5">
    <source>
        <dbReference type="PROSITE-ProRule" id="PRU00169"/>
    </source>
</evidence>
<dbReference type="Gene3D" id="3.40.50.2300">
    <property type="match status" value="1"/>
</dbReference>
<comment type="function">
    <text evidence="4">Required for high-level post-exponential phase expression of a series of secreted proteins.</text>
</comment>
<evidence type="ECO:0000256" key="4">
    <source>
        <dbReference type="ARBA" id="ARBA00037164"/>
    </source>
</evidence>
<protein>
    <submittedName>
        <fullName evidence="8">LytTR family two component transcriptional regulator</fullName>
    </submittedName>
</protein>
<keyword evidence="5" id="KW-0597">Phosphoprotein</keyword>
<evidence type="ECO:0000259" key="6">
    <source>
        <dbReference type="PROSITE" id="PS50110"/>
    </source>
</evidence>
<evidence type="ECO:0000256" key="3">
    <source>
        <dbReference type="ARBA" id="ARBA00023159"/>
    </source>
</evidence>
<accession>A0A420B6X3</accession>
<dbReference type="PANTHER" id="PTHR37299:SF3">
    <property type="entry name" value="STAGE 0 SPORULATION PROTEIN A HOMOLOG"/>
    <property type="match status" value="1"/>
</dbReference>
<dbReference type="GO" id="GO:0003677">
    <property type="term" value="F:DNA binding"/>
    <property type="evidence" value="ECO:0007669"/>
    <property type="project" value="InterPro"/>
</dbReference>
<sequence>MMMNIKVIVIDDEIQEAQYLADIVKETNELELIGYYINPFEALPLLQSDSDIVVFLDVNMNEISGINFTKLISNRVIFTTAYKEFAIDSYEYENTVDYLLKPINRERFLKAINKIRKLEKLEKIIPDQDYLTLESKDQHLVIDYGSINYIRASGHSTLIYTVAVKEPVITIFNLKKIEEMLPTSIFIRIHKQYIVNKLKVGHTSRDKIMLFGGIWLPLGNAYVESYIDSMATIGKTIEISK</sequence>
<feature type="modified residue" description="4-aspartylphosphate" evidence="5">
    <location>
        <position position="57"/>
    </location>
</feature>
<dbReference type="Pfam" id="PF00072">
    <property type="entry name" value="Response_reg"/>
    <property type="match status" value="1"/>
</dbReference>
<dbReference type="OrthoDB" id="9787344at2"/>
<dbReference type="RefSeq" id="WP_120259464.1">
    <property type="nucleotide sequence ID" value="NZ_RAPY01000002.1"/>
</dbReference>
<feature type="domain" description="Response regulatory" evidence="6">
    <location>
        <begin position="6"/>
        <end position="116"/>
    </location>
</feature>
<dbReference type="InterPro" id="IPR011006">
    <property type="entry name" value="CheY-like_superfamily"/>
</dbReference>
<dbReference type="AlphaFoldDB" id="A0A420B6X3"/>
<evidence type="ECO:0000313" key="8">
    <source>
        <dbReference type="EMBL" id="RKE52423.1"/>
    </source>
</evidence>
<keyword evidence="3" id="KW-0010">Activator</keyword>
<dbReference type="EMBL" id="RAPY01000002">
    <property type="protein sequence ID" value="RKE52423.1"/>
    <property type="molecule type" value="Genomic_DNA"/>
</dbReference>
<evidence type="ECO:0000313" key="9">
    <source>
        <dbReference type="Proteomes" id="UP000286246"/>
    </source>
</evidence>
<dbReference type="PROSITE" id="PS50110">
    <property type="entry name" value="RESPONSE_REGULATORY"/>
    <property type="match status" value="1"/>
</dbReference>
<proteinExistence type="predicted"/>